<keyword evidence="4" id="KW-0808">Transferase</keyword>
<dbReference type="GO" id="GO:0030170">
    <property type="term" value="F:pyridoxal phosphate binding"/>
    <property type="evidence" value="ECO:0007669"/>
    <property type="project" value="InterPro"/>
</dbReference>
<comment type="similarity">
    <text evidence="1 3">Belongs to the class-III pyridoxal-phosphate-dependent aminotransferase family.</text>
</comment>
<evidence type="ECO:0000256" key="3">
    <source>
        <dbReference type="RuleBase" id="RU003560"/>
    </source>
</evidence>
<keyword evidence="5" id="KW-1185">Reference proteome</keyword>
<evidence type="ECO:0000256" key="1">
    <source>
        <dbReference type="ARBA" id="ARBA00008954"/>
    </source>
</evidence>
<keyword evidence="2 3" id="KW-0663">Pyridoxal phosphate</keyword>
<dbReference type="InterPro" id="IPR015424">
    <property type="entry name" value="PyrdxlP-dep_Trfase"/>
</dbReference>
<organism evidence="4 5">
    <name type="scientific">Mycena maculata</name>
    <dbReference type="NCBI Taxonomy" id="230809"/>
    <lineage>
        <taxon>Eukaryota</taxon>
        <taxon>Fungi</taxon>
        <taxon>Dikarya</taxon>
        <taxon>Basidiomycota</taxon>
        <taxon>Agaricomycotina</taxon>
        <taxon>Agaricomycetes</taxon>
        <taxon>Agaricomycetidae</taxon>
        <taxon>Agaricales</taxon>
        <taxon>Marasmiineae</taxon>
        <taxon>Mycenaceae</taxon>
        <taxon>Mycena</taxon>
    </lineage>
</organism>
<evidence type="ECO:0000256" key="2">
    <source>
        <dbReference type="ARBA" id="ARBA00022898"/>
    </source>
</evidence>
<reference evidence="4" key="1">
    <citation type="submission" date="2023-03" db="EMBL/GenBank/DDBJ databases">
        <title>Massive genome expansion in bonnet fungi (Mycena s.s.) driven by repeated elements and novel gene families across ecological guilds.</title>
        <authorList>
            <consortium name="Lawrence Berkeley National Laboratory"/>
            <person name="Harder C.B."/>
            <person name="Miyauchi S."/>
            <person name="Viragh M."/>
            <person name="Kuo A."/>
            <person name="Thoen E."/>
            <person name="Andreopoulos B."/>
            <person name="Lu D."/>
            <person name="Skrede I."/>
            <person name="Drula E."/>
            <person name="Henrissat B."/>
            <person name="Morin E."/>
            <person name="Kohler A."/>
            <person name="Barry K."/>
            <person name="LaButti K."/>
            <person name="Morin E."/>
            <person name="Salamov A."/>
            <person name="Lipzen A."/>
            <person name="Mereny Z."/>
            <person name="Hegedus B."/>
            <person name="Baldrian P."/>
            <person name="Stursova M."/>
            <person name="Weitz H."/>
            <person name="Taylor A."/>
            <person name="Grigoriev I.V."/>
            <person name="Nagy L.G."/>
            <person name="Martin F."/>
            <person name="Kauserud H."/>
        </authorList>
    </citation>
    <scope>NUCLEOTIDE SEQUENCE</scope>
    <source>
        <strain evidence="4">CBHHK188m</strain>
    </source>
</reference>
<dbReference type="AlphaFoldDB" id="A0AAD7HY42"/>
<dbReference type="Gene3D" id="3.90.1150.10">
    <property type="entry name" value="Aspartate Aminotransferase, domain 1"/>
    <property type="match status" value="1"/>
</dbReference>
<dbReference type="EMBL" id="JARJLG010000188">
    <property type="protein sequence ID" value="KAJ7730659.1"/>
    <property type="molecule type" value="Genomic_DNA"/>
</dbReference>
<dbReference type="Gene3D" id="3.40.640.10">
    <property type="entry name" value="Type I PLP-dependent aspartate aminotransferase-like (Major domain)"/>
    <property type="match status" value="1"/>
</dbReference>
<evidence type="ECO:0000313" key="5">
    <source>
        <dbReference type="Proteomes" id="UP001215280"/>
    </source>
</evidence>
<dbReference type="PANTHER" id="PTHR45688:SF13">
    <property type="entry name" value="ALANINE--GLYOXYLATE AMINOTRANSFERASE 2-LIKE"/>
    <property type="match status" value="1"/>
</dbReference>
<evidence type="ECO:0000313" key="4">
    <source>
        <dbReference type="EMBL" id="KAJ7730659.1"/>
    </source>
</evidence>
<dbReference type="PIRSF" id="PIRSF000521">
    <property type="entry name" value="Transaminase_4ab_Lys_Orn"/>
    <property type="match status" value="1"/>
</dbReference>
<dbReference type="CDD" id="cd00610">
    <property type="entry name" value="OAT_like"/>
    <property type="match status" value="1"/>
</dbReference>
<comment type="caution">
    <text evidence="4">The sequence shown here is derived from an EMBL/GenBank/DDBJ whole genome shotgun (WGS) entry which is preliminary data.</text>
</comment>
<dbReference type="PROSITE" id="PS00600">
    <property type="entry name" value="AA_TRANSFER_CLASS_3"/>
    <property type="match status" value="1"/>
</dbReference>
<proteinExistence type="inferred from homology"/>
<protein>
    <submittedName>
        <fullName evidence="4">Aminotransferase class-III</fullName>
    </submittedName>
</protein>
<dbReference type="InterPro" id="IPR015421">
    <property type="entry name" value="PyrdxlP-dep_Trfase_major"/>
</dbReference>
<gene>
    <name evidence="4" type="ORF">DFH07DRAFT_906221</name>
</gene>
<keyword evidence="4" id="KW-0032">Aminotransferase</keyword>
<accession>A0AAD7HY42</accession>
<dbReference type="InterPro" id="IPR005814">
    <property type="entry name" value="Aminotrans_3"/>
</dbReference>
<dbReference type="InterPro" id="IPR049704">
    <property type="entry name" value="Aminotrans_3_PPA_site"/>
</dbReference>
<name>A0AAD7HY42_9AGAR</name>
<dbReference type="GO" id="GO:0005739">
    <property type="term" value="C:mitochondrion"/>
    <property type="evidence" value="ECO:0007669"/>
    <property type="project" value="TreeGrafter"/>
</dbReference>
<dbReference type="SUPFAM" id="SSF53383">
    <property type="entry name" value="PLP-dependent transferases"/>
    <property type="match status" value="1"/>
</dbReference>
<dbReference type="GO" id="GO:0008483">
    <property type="term" value="F:transaminase activity"/>
    <property type="evidence" value="ECO:0007669"/>
    <property type="project" value="UniProtKB-KW"/>
</dbReference>
<dbReference type="PANTHER" id="PTHR45688">
    <property type="match status" value="1"/>
</dbReference>
<dbReference type="InterPro" id="IPR015422">
    <property type="entry name" value="PyrdxlP-dep_Trfase_small"/>
</dbReference>
<dbReference type="Proteomes" id="UP001215280">
    <property type="component" value="Unassembled WGS sequence"/>
</dbReference>
<sequence>MAQVSLTGNDESAFWQRADDCLIRYSGGGIFLRRIIERAEGVYLYDADGDGKPIIDFTSGQMSSILGHSNPEIVAIINRQAAKLDHLFSGMLSRPVVDLASRLSSMLPPGLDKVQLLSTGGESNECAIRIAKMYTGKFEIVGLANSWHGVTFAAASMTYQLTRKGYGPAAAGSLALPTPNGYRSPFRNPDGTYDWKKELDYGFSLVDSQSVGSLAAVIVEPILSSGGVIVLPPGYLRRLKEHCVQRGMLLIVDEAQTGVGRTGKNWAFEHDGVVPDILTLSKTLGAGLPLSAVVTSREIEEVVHSRGFSFWKSFTTHVSDPLPAAVGLQVLEMLERDNLAGQAEYLGERFRSFLLGLQAQYECIGEVRGMGLMQGMEIVKDRTTKEPDETLATALSDRMLELGLSANVLRIPGIGSSFRMAPPLTITQEELDAGLAIIADAFRTTPGANLVFAVHVNRAST</sequence>
<dbReference type="Pfam" id="PF00202">
    <property type="entry name" value="Aminotran_3"/>
    <property type="match status" value="1"/>
</dbReference>